<dbReference type="SFLD" id="SFLDG01129">
    <property type="entry name" value="C1.5:_HAD__Beta-PGM__Phosphata"/>
    <property type="match status" value="1"/>
</dbReference>
<dbReference type="Proteomes" id="UP000652681">
    <property type="component" value="Unassembled WGS sequence"/>
</dbReference>
<evidence type="ECO:0000313" key="2">
    <source>
        <dbReference type="Proteomes" id="UP000652681"/>
    </source>
</evidence>
<dbReference type="NCBIfam" id="TIGR01549">
    <property type="entry name" value="HAD-SF-IA-v1"/>
    <property type="match status" value="1"/>
</dbReference>
<reference evidence="1" key="1">
    <citation type="submission" date="2020-09" db="EMBL/GenBank/DDBJ databases">
        <title>Taishania pollutisoli gen. nov., sp. nov., Isolated from Tetrabromobisphenol A-Contaminated Soil.</title>
        <authorList>
            <person name="Chen Q."/>
        </authorList>
    </citation>
    <scope>NUCLEOTIDE SEQUENCE</scope>
    <source>
        <strain evidence="1">CZZ-1</strain>
    </source>
</reference>
<evidence type="ECO:0000313" key="1">
    <source>
        <dbReference type="EMBL" id="MBC9811224.1"/>
    </source>
</evidence>
<dbReference type="PANTHER" id="PTHR43611:SF3">
    <property type="entry name" value="FLAVIN MONONUCLEOTIDE HYDROLASE 1, CHLOROPLATIC"/>
    <property type="match status" value="1"/>
</dbReference>
<name>A0A8J6P482_9FLAO</name>
<dbReference type="CDD" id="cd02603">
    <property type="entry name" value="HAD_sEH-N_like"/>
    <property type="match status" value="1"/>
</dbReference>
<dbReference type="PRINTS" id="PR00413">
    <property type="entry name" value="HADHALOGNASE"/>
</dbReference>
<dbReference type="InterPro" id="IPR006439">
    <property type="entry name" value="HAD-SF_hydro_IA"/>
</dbReference>
<dbReference type="Gene3D" id="3.40.50.1000">
    <property type="entry name" value="HAD superfamily/HAD-like"/>
    <property type="match status" value="1"/>
</dbReference>
<dbReference type="InterPro" id="IPR023198">
    <property type="entry name" value="PGP-like_dom2"/>
</dbReference>
<dbReference type="Gene3D" id="1.10.150.240">
    <property type="entry name" value="Putative phosphatase, domain 2"/>
    <property type="match status" value="1"/>
</dbReference>
<proteinExistence type="predicted"/>
<dbReference type="Pfam" id="PF00702">
    <property type="entry name" value="Hydrolase"/>
    <property type="match status" value="1"/>
</dbReference>
<dbReference type="InterPro" id="IPR023214">
    <property type="entry name" value="HAD_sf"/>
</dbReference>
<dbReference type="NCBIfam" id="TIGR01509">
    <property type="entry name" value="HAD-SF-IA-v3"/>
    <property type="match status" value="1"/>
</dbReference>
<sequence>MELIKLINTYDVVIFDLGGVVIDLEYTATTRAFQELGSEQFEELYSQALQTDLFDRYETGAISSLHFINKLKEFLPRDCSPNQVVAAWNAMIKAFQPEKLAFLEQLKTTHTIALLSNTNDLHEDRVRRSLKKVTERPLEDYFHHTFLSHHLQLRKPHPETFLSVCEKMSVRPEGVLFIDDSIQHIEGAKKAGLATYLFPQNAAFH</sequence>
<dbReference type="SFLD" id="SFLDS00003">
    <property type="entry name" value="Haloacid_Dehalogenase"/>
    <property type="match status" value="1"/>
</dbReference>
<gene>
    <name evidence="1" type="ORF">H9Y05_01935</name>
</gene>
<accession>A0A8J6P482</accession>
<dbReference type="EMBL" id="JACVEL010000001">
    <property type="protein sequence ID" value="MBC9811224.1"/>
    <property type="molecule type" value="Genomic_DNA"/>
</dbReference>
<comment type="caution">
    <text evidence="1">The sequence shown here is derived from an EMBL/GenBank/DDBJ whole genome shotgun (WGS) entry which is preliminary data.</text>
</comment>
<dbReference type="InterPro" id="IPR036412">
    <property type="entry name" value="HAD-like_sf"/>
</dbReference>
<dbReference type="AlphaFoldDB" id="A0A8J6P482"/>
<keyword evidence="2" id="KW-1185">Reference proteome</keyword>
<protein>
    <submittedName>
        <fullName evidence="1">HAD family phosphatase</fullName>
    </submittedName>
</protein>
<dbReference type="SUPFAM" id="SSF56784">
    <property type="entry name" value="HAD-like"/>
    <property type="match status" value="1"/>
</dbReference>
<dbReference type="PANTHER" id="PTHR43611">
    <property type="entry name" value="ALPHA-D-GLUCOSE 1-PHOSPHATE PHOSPHATASE"/>
    <property type="match status" value="1"/>
</dbReference>
<organism evidence="1 2">
    <name type="scientific">Taishania pollutisoli</name>
    <dbReference type="NCBI Taxonomy" id="2766479"/>
    <lineage>
        <taxon>Bacteria</taxon>
        <taxon>Pseudomonadati</taxon>
        <taxon>Bacteroidota</taxon>
        <taxon>Flavobacteriia</taxon>
        <taxon>Flavobacteriales</taxon>
        <taxon>Crocinitomicaceae</taxon>
        <taxon>Taishania</taxon>
    </lineage>
</organism>
<dbReference type="RefSeq" id="WP_163490419.1">
    <property type="nucleotide sequence ID" value="NZ_JACVEL010000001.1"/>
</dbReference>